<dbReference type="OrthoDB" id="4412251at2"/>
<dbReference type="AlphaFoldDB" id="A0A1I2PWJ8"/>
<proteinExistence type="predicted"/>
<evidence type="ECO:0000313" key="4">
    <source>
        <dbReference type="Proteomes" id="UP000199065"/>
    </source>
</evidence>
<name>A0A1I2PWJ8_9CORY</name>
<feature type="region of interest" description="Disordered" evidence="1">
    <location>
        <begin position="75"/>
        <end position="94"/>
    </location>
</feature>
<dbReference type="EMBL" id="FOPJ01000001">
    <property type="protein sequence ID" value="SFG17976.1"/>
    <property type="molecule type" value="Genomic_DNA"/>
</dbReference>
<evidence type="ECO:0000256" key="2">
    <source>
        <dbReference type="SAM" id="Phobius"/>
    </source>
</evidence>
<keyword evidence="4" id="KW-1185">Reference proteome</keyword>
<keyword evidence="2" id="KW-1133">Transmembrane helix</keyword>
<accession>A0A1I2PWJ8</accession>
<dbReference type="Proteomes" id="UP000199065">
    <property type="component" value="Unassembled WGS sequence"/>
</dbReference>
<keyword evidence="2" id="KW-0472">Membrane</keyword>
<evidence type="ECO:0000256" key="1">
    <source>
        <dbReference type="SAM" id="MobiDB-lite"/>
    </source>
</evidence>
<sequence length="94" mass="11220">MKRFEFQPLRVILFSLLFTFLVCWQANLESIWWVPVFLGVFGLFFLGHQIYIYLNNLIAEHGQKQKEILAEEARAKEANKMRGPRTVPRKKPRR</sequence>
<organism evidence="3 4">
    <name type="scientific">Corynebacterium spheniscorum</name>
    <dbReference type="NCBI Taxonomy" id="185761"/>
    <lineage>
        <taxon>Bacteria</taxon>
        <taxon>Bacillati</taxon>
        <taxon>Actinomycetota</taxon>
        <taxon>Actinomycetes</taxon>
        <taxon>Mycobacteriales</taxon>
        <taxon>Corynebacteriaceae</taxon>
        <taxon>Corynebacterium</taxon>
    </lineage>
</organism>
<feature type="transmembrane region" description="Helical" evidence="2">
    <location>
        <begin position="35"/>
        <end position="54"/>
    </location>
</feature>
<reference evidence="3 4" key="1">
    <citation type="submission" date="2016-10" db="EMBL/GenBank/DDBJ databases">
        <authorList>
            <person name="de Groot N.N."/>
        </authorList>
    </citation>
    <scope>NUCLEOTIDE SEQUENCE [LARGE SCALE GENOMIC DNA]</scope>
    <source>
        <strain>J11</strain>
        <strain evidence="4">PG 39</strain>
    </source>
</reference>
<dbReference type="STRING" id="185761.SAMN05660282_00163"/>
<keyword evidence="2" id="KW-0812">Transmembrane</keyword>
<gene>
    <name evidence="3" type="ORF">SAMN05660282_00163</name>
</gene>
<evidence type="ECO:0000313" key="3">
    <source>
        <dbReference type="EMBL" id="SFG17976.1"/>
    </source>
</evidence>
<dbReference type="RefSeq" id="WP_092283436.1">
    <property type="nucleotide sequence ID" value="NZ_FOPJ01000001.1"/>
</dbReference>
<protein>
    <recommendedName>
        <fullName evidence="5">2TM domain-containing protein</fullName>
    </recommendedName>
</protein>
<evidence type="ECO:0008006" key="5">
    <source>
        <dbReference type="Google" id="ProtNLM"/>
    </source>
</evidence>